<accession>A0A6I4NP77</accession>
<feature type="transmembrane region" description="Helical" evidence="2">
    <location>
        <begin position="20"/>
        <end position="42"/>
    </location>
</feature>
<sequence>MGFFKKIGQSIKKNVSFKNLVKVATTAVGFVPGVGGIAQTVIGKVTDAVEAKKLAKEAEAQGKQAEADYWNAQTQALNQSTAKTVGAVAGAGANIFGEAVVNGVNDGLSAGVVKGSGQVGATVVSSTIKVWFERNWKIVIGAVAGLIALIWFIRRDRNNSGKRVARKR</sequence>
<protein>
    <submittedName>
        <fullName evidence="3">Uncharacterized protein</fullName>
    </submittedName>
</protein>
<dbReference type="RefSeq" id="WP_160376158.1">
    <property type="nucleotide sequence ID" value="NZ_WSTB01000012.1"/>
</dbReference>
<proteinExistence type="predicted"/>
<evidence type="ECO:0000313" key="4">
    <source>
        <dbReference type="Proteomes" id="UP000471501"/>
    </source>
</evidence>
<evidence type="ECO:0000256" key="2">
    <source>
        <dbReference type="SAM" id="Phobius"/>
    </source>
</evidence>
<evidence type="ECO:0000256" key="1">
    <source>
        <dbReference type="SAM" id="Coils"/>
    </source>
</evidence>
<keyword evidence="2" id="KW-0812">Transmembrane</keyword>
<keyword evidence="2" id="KW-0472">Membrane</keyword>
<evidence type="ECO:0000313" key="3">
    <source>
        <dbReference type="EMBL" id="MWB96256.1"/>
    </source>
</evidence>
<dbReference type="AlphaFoldDB" id="A0A6I4NP77"/>
<gene>
    <name evidence="3" type="ORF">GON26_17980</name>
</gene>
<reference evidence="3 4" key="1">
    <citation type="submission" date="2019-12" db="EMBL/GenBank/DDBJ databases">
        <authorList>
            <person name="Kim Y.S."/>
        </authorList>
    </citation>
    <scope>NUCLEOTIDE SEQUENCE [LARGE SCALE GENOMIC DNA]</scope>
    <source>
        <strain evidence="3 4">GA093</strain>
    </source>
</reference>
<keyword evidence="2" id="KW-1133">Transmembrane helix</keyword>
<dbReference type="EMBL" id="WSTB01000012">
    <property type="protein sequence ID" value="MWB96256.1"/>
    <property type="molecule type" value="Genomic_DNA"/>
</dbReference>
<keyword evidence="1" id="KW-0175">Coiled coil</keyword>
<comment type="caution">
    <text evidence="3">The sequence shown here is derived from an EMBL/GenBank/DDBJ whole genome shotgun (WGS) entry which is preliminary data.</text>
</comment>
<feature type="coiled-coil region" evidence="1">
    <location>
        <begin position="48"/>
        <end position="75"/>
    </location>
</feature>
<feature type="transmembrane region" description="Helical" evidence="2">
    <location>
        <begin position="136"/>
        <end position="153"/>
    </location>
</feature>
<dbReference type="Proteomes" id="UP000471501">
    <property type="component" value="Unassembled WGS sequence"/>
</dbReference>
<organism evidence="3 4">
    <name type="scientific">Flavobacterium hydrocarbonoxydans</name>
    <dbReference type="NCBI Taxonomy" id="2683249"/>
    <lineage>
        <taxon>Bacteria</taxon>
        <taxon>Pseudomonadati</taxon>
        <taxon>Bacteroidota</taxon>
        <taxon>Flavobacteriia</taxon>
        <taxon>Flavobacteriales</taxon>
        <taxon>Flavobacteriaceae</taxon>
        <taxon>Flavobacterium</taxon>
    </lineage>
</organism>
<keyword evidence="4" id="KW-1185">Reference proteome</keyword>
<name>A0A6I4NP77_9FLAO</name>